<keyword evidence="8" id="KW-1133">Transmembrane helix</keyword>
<keyword evidence="5 12" id="KW-0138">CF(0)</keyword>
<dbReference type="InterPro" id="IPR001421">
    <property type="entry name" value="ATP8_metazoa"/>
</dbReference>
<dbReference type="GO" id="GO:0045259">
    <property type="term" value="C:proton-transporting ATP synthase complex"/>
    <property type="evidence" value="ECO:0007669"/>
    <property type="project" value="UniProtKB-KW"/>
</dbReference>
<evidence type="ECO:0000256" key="12">
    <source>
        <dbReference type="RuleBase" id="RU003661"/>
    </source>
</evidence>
<evidence type="ECO:0000256" key="10">
    <source>
        <dbReference type="ARBA" id="ARBA00023128"/>
    </source>
</evidence>
<organism evidence="13">
    <name type="scientific">Tullbergia bisetosa</name>
    <dbReference type="NCBI Taxonomy" id="345630"/>
    <lineage>
        <taxon>Eukaryota</taxon>
        <taxon>Metazoa</taxon>
        <taxon>Ecdysozoa</taxon>
        <taxon>Arthropoda</taxon>
        <taxon>Hexapoda</taxon>
        <taxon>Collembola</taxon>
        <taxon>Poduromorpha</taxon>
        <taxon>Poduroidea</taxon>
        <taxon>Tullbergiidae</taxon>
        <taxon>Tullbergiinae</taxon>
        <taxon>Tullbergia</taxon>
    </lineage>
</organism>
<dbReference type="Pfam" id="PF00895">
    <property type="entry name" value="ATP-synt_8"/>
    <property type="match status" value="1"/>
</dbReference>
<evidence type="ECO:0000256" key="9">
    <source>
        <dbReference type="ARBA" id="ARBA00023065"/>
    </source>
</evidence>
<gene>
    <name evidence="13" type="primary">ATP8</name>
</gene>
<accession>A0A5P9W7M6</accession>
<keyword evidence="9 12" id="KW-0406">Ion transport</keyword>
<evidence type="ECO:0000256" key="5">
    <source>
        <dbReference type="ARBA" id="ARBA00022547"/>
    </source>
</evidence>
<dbReference type="AlphaFoldDB" id="A0A5P9W7M6"/>
<keyword evidence="10 12" id="KW-0496">Mitochondrion</keyword>
<sequence>MPQMAPMMWVILFTFTLLVFCLIFSKLYFLNYSKLNLIESEDMTNQSLSSLASTNWKW</sequence>
<evidence type="ECO:0000256" key="4">
    <source>
        <dbReference type="ARBA" id="ARBA00022448"/>
    </source>
</evidence>
<evidence type="ECO:0000256" key="2">
    <source>
        <dbReference type="ARBA" id="ARBA00008892"/>
    </source>
</evidence>
<dbReference type="GO" id="GO:0015986">
    <property type="term" value="P:proton motive force-driven ATP synthesis"/>
    <property type="evidence" value="ECO:0007669"/>
    <property type="project" value="InterPro"/>
</dbReference>
<evidence type="ECO:0000256" key="6">
    <source>
        <dbReference type="ARBA" id="ARBA00022692"/>
    </source>
</evidence>
<keyword evidence="7 12" id="KW-0375">Hydrogen ion transport</keyword>
<comment type="similarity">
    <text evidence="2 12">Belongs to the ATPase protein 8 family.</text>
</comment>
<dbReference type="GO" id="GO:0031966">
    <property type="term" value="C:mitochondrial membrane"/>
    <property type="evidence" value="ECO:0007669"/>
    <property type="project" value="UniProtKB-SubCell"/>
</dbReference>
<keyword evidence="6 12" id="KW-0812">Transmembrane</keyword>
<geneLocation type="mitochondrion" evidence="13"/>
<name>A0A5P9W7M6_9HEXA</name>
<proteinExistence type="inferred from homology"/>
<protein>
    <recommendedName>
        <fullName evidence="12">ATP synthase complex subunit 8</fullName>
    </recommendedName>
</protein>
<evidence type="ECO:0000256" key="11">
    <source>
        <dbReference type="ARBA" id="ARBA00023136"/>
    </source>
</evidence>
<keyword evidence="11" id="KW-0472">Membrane</keyword>
<reference evidence="13" key="1">
    <citation type="journal article" date="2019" name="Mitochondrial DNA Part B Resour">
        <title>The complete mitogenome of the springtail Tullbergia bisetosa: a subterranean springtail from the sub-Antarctic region.</title>
        <authorList>
            <person name="Jagatap H."/>
            <person name="Monsanto D.M."/>
            <person name="Jansen van Vuuren B."/>
            <person name="Janion-Scheepers C."/>
            <person name="Sekar S."/>
            <person name="Teske P.R."/>
            <person name="Emami-Khoyi A."/>
        </authorList>
    </citation>
    <scope>NUCLEOTIDE SEQUENCE</scope>
</reference>
<evidence type="ECO:0000256" key="1">
    <source>
        <dbReference type="ARBA" id="ARBA00004304"/>
    </source>
</evidence>
<comment type="subcellular location">
    <subcellularLocation>
        <location evidence="1 12">Mitochondrion membrane</location>
        <topology evidence="1 12">Single-pass membrane protein</topology>
    </subcellularLocation>
</comment>
<dbReference type="EMBL" id="MK520870">
    <property type="protein sequence ID" value="QFX74509.1"/>
    <property type="molecule type" value="Genomic_DNA"/>
</dbReference>
<evidence type="ECO:0000256" key="3">
    <source>
        <dbReference type="ARBA" id="ARBA00011291"/>
    </source>
</evidence>
<evidence type="ECO:0000256" key="8">
    <source>
        <dbReference type="ARBA" id="ARBA00022989"/>
    </source>
</evidence>
<evidence type="ECO:0000256" key="7">
    <source>
        <dbReference type="ARBA" id="ARBA00022781"/>
    </source>
</evidence>
<evidence type="ECO:0000313" key="13">
    <source>
        <dbReference type="EMBL" id="QFX74509.1"/>
    </source>
</evidence>
<keyword evidence="4 12" id="KW-0813">Transport</keyword>
<comment type="subunit">
    <text evidence="3">F-type ATPases have 2 components, CF(1) - the catalytic core - and CF(0) - the membrane proton channel.</text>
</comment>
<dbReference type="GO" id="GO:0015078">
    <property type="term" value="F:proton transmembrane transporter activity"/>
    <property type="evidence" value="ECO:0007669"/>
    <property type="project" value="InterPro"/>
</dbReference>